<feature type="compositionally biased region" description="Polar residues" evidence="1">
    <location>
        <begin position="228"/>
        <end position="240"/>
    </location>
</feature>
<dbReference type="Pfam" id="PF14223">
    <property type="entry name" value="Retrotran_gag_2"/>
    <property type="match status" value="1"/>
</dbReference>
<name>A0ABR0W7S7_REHGL</name>
<feature type="compositionally biased region" description="Low complexity" evidence="1">
    <location>
        <begin position="241"/>
        <end position="260"/>
    </location>
</feature>
<protein>
    <recommendedName>
        <fullName evidence="4">Retrotransposon Copia-like N-terminal domain-containing protein</fullName>
    </recommendedName>
</protein>
<dbReference type="PANTHER" id="PTHR47481:SF22">
    <property type="entry name" value="RETROTRANSPOSON GAG DOMAIN-CONTAINING PROTEIN"/>
    <property type="match status" value="1"/>
</dbReference>
<reference evidence="2 3" key="1">
    <citation type="journal article" date="2021" name="Comput. Struct. Biotechnol. J.">
        <title>De novo genome assembly of the potent medicinal plant Rehmannia glutinosa using nanopore technology.</title>
        <authorList>
            <person name="Ma L."/>
            <person name="Dong C."/>
            <person name="Song C."/>
            <person name="Wang X."/>
            <person name="Zheng X."/>
            <person name="Niu Y."/>
            <person name="Chen S."/>
            <person name="Feng W."/>
        </authorList>
    </citation>
    <scope>NUCLEOTIDE SEQUENCE [LARGE SCALE GENOMIC DNA]</scope>
    <source>
        <strain evidence="2">DH-2019</strain>
    </source>
</reference>
<gene>
    <name evidence="2" type="ORF">DH2020_023412</name>
</gene>
<accession>A0ABR0W7S7</accession>
<dbReference type="Proteomes" id="UP001318860">
    <property type="component" value="Unassembled WGS sequence"/>
</dbReference>
<evidence type="ECO:0000313" key="3">
    <source>
        <dbReference type="Proteomes" id="UP001318860"/>
    </source>
</evidence>
<keyword evidence="3" id="KW-1185">Reference proteome</keyword>
<feature type="region of interest" description="Disordered" evidence="1">
    <location>
        <begin position="306"/>
        <end position="335"/>
    </location>
</feature>
<feature type="region of interest" description="Disordered" evidence="1">
    <location>
        <begin position="228"/>
        <end position="270"/>
    </location>
</feature>
<evidence type="ECO:0000256" key="1">
    <source>
        <dbReference type="SAM" id="MobiDB-lite"/>
    </source>
</evidence>
<evidence type="ECO:0000313" key="2">
    <source>
        <dbReference type="EMBL" id="KAK6143064.1"/>
    </source>
</evidence>
<dbReference type="EMBL" id="JABTTQ020000013">
    <property type="protein sequence ID" value="KAK6143064.1"/>
    <property type="molecule type" value="Genomic_DNA"/>
</dbReference>
<feature type="compositionally biased region" description="Polar residues" evidence="1">
    <location>
        <begin position="306"/>
        <end position="329"/>
    </location>
</feature>
<organism evidence="2 3">
    <name type="scientific">Rehmannia glutinosa</name>
    <name type="common">Chinese foxglove</name>
    <dbReference type="NCBI Taxonomy" id="99300"/>
    <lineage>
        <taxon>Eukaryota</taxon>
        <taxon>Viridiplantae</taxon>
        <taxon>Streptophyta</taxon>
        <taxon>Embryophyta</taxon>
        <taxon>Tracheophyta</taxon>
        <taxon>Spermatophyta</taxon>
        <taxon>Magnoliopsida</taxon>
        <taxon>eudicotyledons</taxon>
        <taxon>Gunneridae</taxon>
        <taxon>Pentapetalae</taxon>
        <taxon>asterids</taxon>
        <taxon>lamiids</taxon>
        <taxon>Lamiales</taxon>
        <taxon>Orobanchaceae</taxon>
        <taxon>Rehmannieae</taxon>
        <taxon>Rehmannia</taxon>
    </lineage>
</organism>
<sequence length="335" mass="37174">MSTDSSKSSTSISSSTPQIISPHSQLVTVKLDDSNYLVWKQQVLTAIKGYGLEDFISEQSNVPEKFTKETTEKPSTLNPDFVTWQRQDQLLASWILSSLSEGILVLMVGLNTSKDIWNALETNFSSQSLARIMQYKMQLQTMRKGSLSMREYISKLKICFDALAASGQRLTEREQIMHMIGGLGPEYNVVMVSVTSRIEPWTVIDIQALLLSYEARLDSMNGLGITMNSDGSQPSLNTVTQSQGRGSFRGRSSQNSYQRGGRNGRGYRGRGGRFQANKIICQVCGISGHGADRCWHRFDNNYNGSNSGQAQARASGQNNLAVNEQSVRQTTREQA</sequence>
<proteinExistence type="predicted"/>
<evidence type="ECO:0008006" key="4">
    <source>
        <dbReference type="Google" id="ProtNLM"/>
    </source>
</evidence>
<comment type="caution">
    <text evidence="2">The sequence shown here is derived from an EMBL/GenBank/DDBJ whole genome shotgun (WGS) entry which is preliminary data.</text>
</comment>
<dbReference type="PANTHER" id="PTHR47481">
    <property type="match status" value="1"/>
</dbReference>